<evidence type="ECO:0000313" key="2">
    <source>
        <dbReference type="Proteomes" id="UP000041314"/>
    </source>
</evidence>
<dbReference type="EMBL" id="CQPA01000022">
    <property type="protein sequence ID" value="CNU43671.1"/>
    <property type="molecule type" value="Genomic_DNA"/>
</dbReference>
<dbReference type="Proteomes" id="UP000041314">
    <property type="component" value="Unassembled WGS sequence"/>
</dbReference>
<gene>
    <name evidence="1" type="ORF">ERS008198_02771</name>
</gene>
<evidence type="ECO:0000313" key="1">
    <source>
        <dbReference type="EMBL" id="CNU43671.1"/>
    </source>
</evidence>
<organism evidence="1 2">
    <name type="scientific">Salmonella enterica subsp. enterica serovar Bovismorbificans</name>
    <dbReference type="NCBI Taxonomy" id="58097"/>
    <lineage>
        <taxon>Bacteria</taxon>
        <taxon>Pseudomonadati</taxon>
        <taxon>Pseudomonadota</taxon>
        <taxon>Gammaproteobacteria</taxon>
        <taxon>Enterobacterales</taxon>
        <taxon>Enterobacteriaceae</taxon>
        <taxon>Salmonella</taxon>
    </lineage>
</organism>
<dbReference type="AlphaFoldDB" id="A0A655D3B5"/>
<reference evidence="1 2" key="1">
    <citation type="submission" date="2015-03" db="EMBL/GenBank/DDBJ databases">
        <authorList>
            <consortium name="Pathogen Informatics"/>
        </authorList>
    </citation>
    <scope>NUCLEOTIDE SEQUENCE [LARGE SCALE GENOMIC DNA]</scope>
    <source>
        <strain evidence="1 2">A1104</strain>
    </source>
</reference>
<proteinExistence type="predicted"/>
<protein>
    <submittedName>
        <fullName evidence="1">Uncharacterized protein</fullName>
    </submittedName>
</protein>
<sequence length="91" mass="9414">MASGIFARAAIAAKDVTPGTISSHSGQPIRWSKKIQVLNSIASPRVIKPTCLPASTSAVSAAATSFQTASFSAPSALIGKWQQRTSVCSPR</sequence>
<accession>A0A655D3B5</accession>
<name>A0A655D3B5_SALET</name>